<dbReference type="Proteomes" id="UP000481252">
    <property type="component" value="Unassembled WGS sequence"/>
</dbReference>
<accession>A0A7C9VEK8</accession>
<dbReference type="EMBL" id="JAAKZG010000006">
    <property type="protein sequence ID" value="NGN42588.1"/>
    <property type="molecule type" value="Genomic_DNA"/>
</dbReference>
<reference evidence="1 2" key="1">
    <citation type="submission" date="2020-02" db="EMBL/GenBank/DDBJ databases">
        <title>Genome sequence of the type strain CGMCC 1.15528 of Mesorhizobium zhangyense.</title>
        <authorList>
            <person name="Gao J."/>
            <person name="Sun J."/>
        </authorList>
    </citation>
    <scope>NUCLEOTIDE SEQUENCE [LARGE SCALE GENOMIC DNA]</scope>
    <source>
        <strain evidence="1 2">CGMCC 1.15528</strain>
    </source>
</reference>
<proteinExistence type="predicted"/>
<protein>
    <submittedName>
        <fullName evidence="1">Uncharacterized protein</fullName>
    </submittedName>
</protein>
<evidence type="ECO:0000313" key="1">
    <source>
        <dbReference type="EMBL" id="NGN42588.1"/>
    </source>
</evidence>
<dbReference type="AlphaFoldDB" id="A0A7C9VEK8"/>
<dbReference type="RefSeq" id="WP_165118963.1">
    <property type="nucleotide sequence ID" value="NZ_JAAKZG010000006.1"/>
</dbReference>
<keyword evidence="2" id="KW-1185">Reference proteome</keyword>
<name>A0A7C9VEK8_9HYPH</name>
<evidence type="ECO:0000313" key="2">
    <source>
        <dbReference type="Proteomes" id="UP000481252"/>
    </source>
</evidence>
<sequence length="69" mass="7721">MKKKLRVTVSVTVSDDDEFSTEEQALAVCDGLQRILCYDEVALQSVESFTDGVSFEDTRSSVRFESEHG</sequence>
<gene>
    <name evidence="1" type="ORF">G6N74_16085</name>
</gene>
<comment type="caution">
    <text evidence="1">The sequence shown here is derived from an EMBL/GenBank/DDBJ whole genome shotgun (WGS) entry which is preliminary data.</text>
</comment>
<organism evidence="1 2">
    <name type="scientific">Mesorhizobium zhangyense</name>
    <dbReference type="NCBI Taxonomy" id="1776730"/>
    <lineage>
        <taxon>Bacteria</taxon>
        <taxon>Pseudomonadati</taxon>
        <taxon>Pseudomonadota</taxon>
        <taxon>Alphaproteobacteria</taxon>
        <taxon>Hyphomicrobiales</taxon>
        <taxon>Phyllobacteriaceae</taxon>
        <taxon>Mesorhizobium</taxon>
    </lineage>
</organism>